<evidence type="ECO:0000256" key="1">
    <source>
        <dbReference type="SAM" id="MobiDB-lite"/>
    </source>
</evidence>
<name>A0A1E7FB32_9STRA</name>
<evidence type="ECO:0008006" key="5">
    <source>
        <dbReference type="Google" id="ProtNLM"/>
    </source>
</evidence>
<accession>A0A1E7FB32</accession>
<keyword evidence="4" id="KW-1185">Reference proteome</keyword>
<feature type="chain" id="PRO_5009192901" description="Secreted protein" evidence="2">
    <location>
        <begin position="26"/>
        <end position="269"/>
    </location>
</feature>
<evidence type="ECO:0000313" key="3">
    <source>
        <dbReference type="EMBL" id="OEU15354.1"/>
    </source>
</evidence>
<protein>
    <recommendedName>
        <fullName evidence="5">Secreted protein</fullName>
    </recommendedName>
</protein>
<feature type="region of interest" description="Disordered" evidence="1">
    <location>
        <begin position="244"/>
        <end position="269"/>
    </location>
</feature>
<keyword evidence="2" id="KW-0732">Signal</keyword>
<gene>
    <name evidence="3" type="ORF">FRACYDRAFT_240040</name>
</gene>
<feature type="region of interest" description="Disordered" evidence="1">
    <location>
        <begin position="142"/>
        <end position="194"/>
    </location>
</feature>
<evidence type="ECO:0000256" key="2">
    <source>
        <dbReference type="SAM" id="SignalP"/>
    </source>
</evidence>
<organism evidence="3 4">
    <name type="scientific">Fragilariopsis cylindrus CCMP1102</name>
    <dbReference type="NCBI Taxonomy" id="635003"/>
    <lineage>
        <taxon>Eukaryota</taxon>
        <taxon>Sar</taxon>
        <taxon>Stramenopiles</taxon>
        <taxon>Ochrophyta</taxon>
        <taxon>Bacillariophyta</taxon>
        <taxon>Bacillariophyceae</taxon>
        <taxon>Bacillariophycidae</taxon>
        <taxon>Bacillariales</taxon>
        <taxon>Bacillariaceae</taxon>
        <taxon>Fragilariopsis</taxon>
    </lineage>
</organism>
<evidence type="ECO:0000313" key="4">
    <source>
        <dbReference type="Proteomes" id="UP000095751"/>
    </source>
</evidence>
<feature type="compositionally biased region" description="Polar residues" evidence="1">
    <location>
        <begin position="164"/>
        <end position="174"/>
    </location>
</feature>
<sequence>MKLQLLSISSLSLLLLLLQVTEKHAFSSTTSCSSRNRVIDSNHNPIVLSAAADESSDKSTKIRNKPLTPAEILARQREKQGLSADADEPKLYSDEILNNLQQILLTMEKRVKEGPGSVTSSEVDEFVVMSQNVLDEMKQKEYERLQDASSSASSTPASTPVDVTASSTIVTNPDDNSEGPAFSASGGNGSLAKGTTNTYIIPGMDEMNTEEYRDALQKSISDRQAARKGTGNYGNRQTWDYLNNLNGVASGPSRGIEKKEEEKKEEETK</sequence>
<feature type="compositionally biased region" description="Basic and acidic residues" evidence="1">
    <location>
        <begin position="255"/>
        <end position="269"/>
    </location>
</feature>
<dbReference type="KEGG" id="fcy:FRACYDRAFT_240040"/>
<reference evidence="3 4" key="1">
    <citation type="submission" date="2016-09" db="EMBL/GenBank/DDBJ databases">
        <title>Extensive genetic diversity and differential bi-allelic expression allows diatom success in the polar Southern Ocean.</title>
        <authorList>
            <consortium name="DOE Joint Genome Institute"/>
            <person name="Mock T."/>
            <person name="Otillar R.P."/>
            <person name="Strauss J."/>
            <person name="Dupont C."/>
            <person name="Frickenhaus S."/>
            <person name="Maumus F."/>
            <person name="Mcmullan M."/>
            <person name="Sanges R."/>
            <person name="Schmutz J."/>
            <person name="Toseland A."/>
            <person name="Valas R."/>
            <person name="Veluchamy A."/>
            <person name="Ward B.J."/>
            <person name="Allen A."/>
            <person name="Barry K."/>
            <person name="Falciatore A."/>
            <person name="Ferrante M."/>
            <person name="Fortunato A.E."/>
            <person name="Gloeckner G."/>
            <person name="Gruber A."/>
            <person name="Hipkin R."/>
            <person name="Janech M."/>
            <person name="Kroth P."/>
            <person name="Leese F."/>
            <person name="Lindquist E."/>
            <person name="Lyon B.R."/>
            <person name="Martin J."/>
            <person name="Mayer C."/>
            <person name="Parker M."/>
            <person name="Quesneville H."/>
            <person name="Raymond J."/>
            <person name="Uhlig C."/>
            <person name="Valentin K.U."/>
            <person name="Worden A.Z."/>
            <person name="Armbrust E.V."/>
            <person name="Bowler C."/>
            <person name="Green B."/>
            <person name="Moulton V."/>
            <person name="Van Oosterhout C."/>
            <person name="Grigoriev I."/>
        </authorList>
    </citation>
    <scope>NUCLEOTIDE SEQUENCE [LARGE SCALE GENOMIC DNA]</scope>
    <source>
        <strain evidence="3 4">CCMP1102</strain>
    </source>
</reference>
<dbReference type="InParanoid" id="A0A1E7FB32"/>
<dbReference type="OrthoDB" id="48286at2759"/>
<feature type="compositionally biased region" description="Low complexity" evidence="1">
    <location>
        <begin position="148"/>
        <end position="160"/>
    </location>
</feature>
<dbReference type="Proteomes" id="UP000095751">
    <property type="component" value="Unassembled WGS sequence"/>
</dbReference>
<dbReference type="AlphaFoldDB" id="A0A1E7FB32"/>
<feature type="signal peptide" evidence="2">
    <location>
        <begin position="1"/>
        <end position="25"/>
    </location>
</feature>
<dbReference type="EMBL" id="KV784359">
    <property type="protein sequence ID" value="OEU15354.1"/>
    <property type="molecule type" value="Genomic_DNA"/>
</dbReference>
<proteinExistence type="predicted"/>